<gene>
    <name evidence="3" type="ORF">FHW16_000668</name>
</gene>
<proteinExistence type="predicted"/>
<evidence type="ECO:0000313" key="4">
    <source>
        <dbReference type="Proteomes" id="UP000549052"/>
    </source>
</evidence>
<dbReference type="Pfam" id="PF07007">
    <property type="entry name" value="LprI"/>
    <property type="match status" value="1"/>
</dbReference>
<protein>
    <submittedName>
        <fullName evidence="3">Uncharacterized protein YecT (DUF1311 family)</fullName>
    </submittedName>
</protein>
<dbReference type="PANTHER" id="PTHR39176:SF1">
    <property type="entry name" value="PERIPLASMIC PROTEIN"/>
    <property type="match status" value="1"/>
</dbReference>
<evidence type="ECO:0000256" key="1">
    <source>
        <dbReference type="SAM" id="SignalP"/>
    </source>
</evidence>
<dbReference type="EMBL" id="JACGXN010000001">
    <property type="protein sequence ID" value="MBA8876986.1"/>
    <property type="molecule type" value="Genomic_DNA"/>
</dbReference>
<feature type="signal peptide" evidence="1">
    <location>
        <begin position="1"/>
        <end position="22"/>
    </location>
</feature>
<reference evidence="3 4" key="1">
    <citation type="submission" date="2020-07" db="EMBL/GenBank/DDBJ databases">
        <title>Genomic Encyclopedia of Type Strains, Phase IV (KMG-V): Genome sequencing to study the core and pangenomes of soil and plant-associated prokaryotes.</title>
        <authorList>
            <person name="Whitman W."/>
        </authorList>
    </citation>
    <scope>NUCLEOTIDE SEQUENCE [LARGE SCALE GENOMIC DNA]</scope>
    <source>
        <strain evidence="3 4">AN3</strain>
    </source>
</reference>
<feature type="domain" description="Lysozyme inhibitor LprI-like N-terminal" evidence="2">
    <location>
        <begin position="39"/>
        <end position="134"/>
    </location>
</feature>
<sequence>MKRFFVLLCVSISLGGMSSAIAASSEEKVDPIDKAATECLNSPTGQTTSGMVDCSHKAFLAYDKQLNDVYKKVLASVDPESAKQIRDAQRKWVAWREAQIKADNGPWRADRGTIASMDIEALNVDAVRARIKELQYYAP</sequence>
<dbReference type="Gene3D" id="1.20.1270.180">
    <property type="match status" value="1"/>
</dbReference>
<evidence type="ECO:0000259" key="2">
    <source>
        <dbReference type="Pfam" id="PF07007"/>
    </source>
</evidence>
<organism evidence="3 4">
    <name type="scientific">Phyllobacterium myrsinacearum</name>
    <dbReference type="NCBI Taxonomy" id="28101"/>
    <lineage>
        <taxon>Bacteria</taxon>
        <taxon>Pseudomonadati</taxon>
        <taxon>Pseudomonadota</taxon>
        <taxon>Alphaproteobacteria</taxon>
        <taxon>Hyphomicrobiales</taxon>
        <taxon>Phyllobacteriaceae</taxon>
        <taxon>Phyllobacterium</taxon>
    </lineage>
</organism>
<dbReference type="InterPro" id="IPR009739">
    <property type="entry name" value="LprI-like_N"/>
</dbReference>
<comment type="caution">
    <text evidence="3">The sequence shown here is derived from an EMBL/GenBank/DDBJ whole genome shotgun (WGS) entry which is preliminary data.</text>
</comment>
<dbReference type="Proteomes" id="UP000549052">
    <property type="component" value="Unassembled WGS sequence"/>
</dbReference>
<keyword evidence="1" id="KW-0732">Signal</keyword>
<evidence type="ECO:0000313" key="3">
    <source>
        <dbReference type="EMBL" id="MBA8876986.1"/>
    </source>
</evidence>
<name>A0A839EHN8_9HYPH</name>
<keyword evidence="4" id="KW-1185">Reference proteome</keyword>
<feature type="chain" id="PRO_5032796837" evidence="1">
    <location>
        <begin position="23"/>
        <end position="139"/>
    </location>
</feature>
<dbReference type="AlphaFoldDB" id="A0A839EHN8"/>
<dbReference type="RefSeq" id="WP_182547710.1">
    <property type="nucleotide sequence ID" value="NZ_JACGXN010000001.1"/>
</dbReference>
<dbReference type="PANTHER" id="PTHR39176">
    <property type="entry name" value="PERIPLASMIC PROTEIN-RELATED"/>
    <property type="match status" value="1"/>
</dbReference>
<accession>A0A839EHN8</accession>